<reference evidence="9 10" key="1">
    <citation type="submission" date="2019-01" db="EMBL/GenBank/DDBJ databases">
        <title>Draft genome sequences of the type strains of six Macrococcus species.</title>
        <authorList>
            <person name="Mazhar S."/>
            <person name="Altermann E."/>
            <person name="Hill C."/>
            <person name="Mcauliffe O."/>
        </authorList>
    </citation>
    <scope>NUCLEOTIDE SEQUENCE [LARGE SCALE GENOMIC DNA]</scope>
    <source>
        <strain evidence="9 10">ATCC 51828</strain>
    </source>
</reference>
<dbReference type="Gene3D" id="3.90.1200.10">
    <property type="match status" value="1"/>
</dbReference>
<dbReference type="GO" id="GO:0009086">
    <property type="term" value="P:methionine biosynthetic process"/>
    <property type="evidence" value="ECO:0007669"/>
    <property type="project" value="InterPro"/>
</dbReference>
<dbReference type="Pfam" id="PF01636">
    <property type="entry name" value="APH"/>
    <property type="match status" value="1"/>
</dbReference>
<dbReference type="GO" id="GO:0005524">
    <property type="term" value="F:ATP binding"/>
    <property type="evidence" value="ECO:0007669"/>
    <property type="project" value="UniProtKB-KW"/>
</dbReference>
<keyword evidence="10" id="KW-1185">Reference proteome</keyword>
<sequence>MATFFLVQGKTSFFVLDKNSREKKMKFDRYFLMDEAAVKAYILEKTDCFTDKELTVSEIGDGNLNYVFRISDGETSVIVKHSGHTARISDEFILSTDRTIREGRLLQAHGRYVPDFVPAIYLIDETMKCVIMEDLSNYEILRTALQQNQIYPHLGQLLGHYLAETLIRTSDFILPPKEKKMLQKEMINPELCEITEGLVYTEPFYDNFSRNELSPELAEYVEQYIYNDAALKRSAAEAKLKFLNKAESLIHGDLHSGSVFVNAEGIKVIDPEFGFFGPAGYDVGNVIAHLLFAYAYAETKGQKEQMAWLEKTIEEVMKTFRSSALIILQNETRDIALNDESIFAAFISEIEKDAYMVAGLEIIRRIVGMAKVSDITLLEETRVRTEIQLLSFARYLIQHPDKIRIYPSLFAIYQNSKEQVA</sequence>
<gene>
    <name evidence="9" type="primary">mtnK</name>
    <name evidence="9" type="ORF">ERX40_08675</name>
</gene>
<evidence type="ECO:0000256" key="2">
    <source>
        <dbReference type="ARBA" id="ARBA00011738"/>
    </source>
</evidence>
<comment type="similarity">
    <text evidence="1">Belongs to the methylthioribose kinase family.</text>
</comment>
<comment type="subunit">
    <text evidence="2">Homodimer.</text>
</comment>
<dbReference type="InterPro" id="IPR011009">
    <property type="entry name" value="Kinase-like_dom_sf"/>
</dbReference>
<dbReference type="Proteomes" id="UP000295280">
    <property type="component" value="Unassembled WGS sequence"/>
</dbReference>
<evidence type="ECO:0000256" key="7">
    <source>
        <dbReference type="ARBA" id="ARBA00022840"/>
    </source>
</evidence>
<dbReference type="OrthoDB" id="9777791at2"/>
<proteinExistence type="inferred from homology"/>
<feature type="domain" description="Aminoglycoside phosphotransferase" evidence="8">
    <location>
        <begin position="55"/>
        <end position="289"/>
    </location>
</feature>
<dbReference type="InterPro" id="IPR009212">
    <property type="entry name" value="Methylthioribose_kinase"/>
</dbReference>
<evidence type="ECO:0000313" key="9">
    <source>
        <dbReference type="EMBL" id="TDM00869.1"/>
    </source>
</evidence>
<evidence type="ECO:0000256" key="4">
    <source>
        <dbReference type="ARBA" id="ARBA00022679"/>
    </source>
</evidence>
<keyword evidence="4 9" id="KW-0808">Transferase</keyword>
<dbReference type="PANTHER" id="PTHR34273:SF2">
    <property type="entry name" value="METHYLTHIORIBOSE KINASE"/>
    <property type="match status" value="1"/>
</dbReference>
<evidence type="ECO:0000256" key="1">
    <source>
        <dbReference type="ARBA" id="ARBA00010165"/>
    </source>
</evidence>
<evidence type="ECO:0000256" key="3">
    <source>
        <dbReference type="ARBA" id="ARBA00012128"/>
    </source>
</evidence>
<dbReference type="NCBIfam" id="TIGR01767">
    <property type="entry name" value="MTRK"/>
    <property type="match status" value="1"/>
</dbReference>
<dbReference type="PIRSF" id="PIRSF031134">
    <property type="entry name" value="MTRK"/>
    <property type="match status" value="1"/>
</dbReference>
<organism evidence="9 10">
    <name type="scientific">Macrococcus carouselicus</name>
    <dbReference type="NCBI Taxonomy" id="69969"/>
    <lineage>
        <taxon>Bacteria</taxon>
        <taxon>Bacillati</taxon>
        <taxon>Bacillota</taxon>
        <taxon>Bacilli</taxon>
        <taxon>Bacillales</taxon>
        <taxon>Staphylococcaceae</taxon>
        <taxon>Macrococcus</taxon>
    </lineage>
</organism>
<evidence type="ECO:0000259" key="8">
    <source>
        <dbReference type="Pfam" id="PF01636"/>
    </source>
</evidence>
<evidence type="ECO:0000256" key="5">
    <source>
        <dbReference type="ARBA" id="ARBA00022741"/>
    </source>
</evidence>
<dbReference type="Gene3D" id="3.30.200.20">
    <property type="entry name" value="Phosphorylase Kinase, domain 1"/>
    <property type="match status" value="1"/>
</dbReference>
<accession>A0A9Q8FL06</accession>
<evidence type="ECO:0000256" key="6">
    <source>
        <dbReference type="ARBA" id="ARBA00022777"/>
    </source>
</evidence>
<evidence type="ECO:0000313" key="10">
    <source>
        <dbReference type="Proteomes" id="UP000295280"/>
    </source>
</evidence>
<name>A0A9Q8FL06_9STAP</name>
<dbReference type="InterPro" id="IPR002575">
    <property type="entry name" value="Aminoglycoside_PTrfase"/>
</dbReference>
<keyword evidence="5" id="KW-0547">Nucleotide-binding</keyword>
<keyword evidence="7" id="KW-0067">ATP-binding</keyword>
<protein>
    <recommendedName>
        <fullName evidence="3">S-methyl-5-thioribose kinase</fullName>
        <ecNumber evidence="3">2.7.1.100</ecNumber>
    </recommendedName>
</protein>
<dbReference type="GO" id="GO:0046522">
    <property type="term" value="F:S-methyl-5-thioribose kinase activity"/>
    <property type="evidence" value="ECO:0007669"/>
    <property type="project" value="UniProtKB-EC"/>
</dbReference>
<comment type="caution">
    <text evidence="9">The sequence shown here is derived from an EMBL/GenBank/DDBJ whole genome shotgun (WGS) entry which is preliminary data.</text>
</comment>
<keyword evidence="6 9" id="KW-0418">Kinase</keyword>
<dbReference type="SUPFAM" id="SSF56112">
    <property type="entry name" value="Protein kinase-like (PK-like)"/>
    <property type="match status" value="1"/>
</dbReference>
<dbReference type="EMBL" id="SCWD01000003">
    <property type="protein sequence ID" value="TDM00869.1"/>
    <property type="molecule type" value="Genomic_DNA"/>
</dbReference>
<dbReference type="PANTHER" id="PTHR34273">
    <property type="entry name" value="METHYLTHIORIBOSE KINASE"/>
    <property type="match status" value="1"/>
</dbReference>
<dbReference type="EC" id="2.7.1.100" evidence="3"/>
<dbReference type="AlphaFoldDB" id="A0A9Q8FL06"/>